<comment type="subcellular location">
    <subcellularLocation>
        <location evidence="1">Nucleus</location>
    </subcellularLocation>
</comment>
<reference evidence="8 9" key="1">
    <citation type="journal article" date="2003" name="Genome Res.">
        <title>Integrated mapping, chromosomal sequencing and sequence analysis of Cryptosporidium parvum.</title>
        <authorList>
            <person name="Bankier A.T."/>
            <person name="Spriggs H.F."/>
            <person name="Fartmann B."/>
            <person name="Konfortov B.A."/>
            <person name="Madera M."/>
            <person name="Vogel C."/>
            <person name="Teichmann S.A."/>
            <person name="Ivens A."/>
            <person name="Dear P.H."/>
        </authorList>
    </citation>
    <scope>NUCLEOTIDE SEQUENCE [LARGE SCALE GENOMIC DNA]</scope>
    <source>
        <strain evidence="8 9">Iowa</strain>
    </source>
</reference>
<dbReference type="VEuPathDB" id="CryptoDB:CPATCC_0016930"/>
<gene>
    <name evidence="8" type="ORF">1MB.809</name>
</gene>
<feature type="compositionally biased region" description="Polar residues" evidence="6">
    <location>
        <begin position="334"/>
        <end position="343"/>
    </location>
</feature>
<sequence>MEIQEPMDTKMIAEESAKETNMVLSTECNTDNTNSSLETGQNVVVSQKDECTKLEQSELELDYELICIDFFLRYISNLYPLWGEYGDNLMFHIAQIYGAISKEEFSPYLKIIESIGLKINEKMKPDNSQKMSSDMIRKMRSSNVTEDSQGYPLDIENCDSQVCIRAISHLDSYREWLDGMFTGADCELESVSQISESLEGKIGKPEIEWKPANLSGELVLPLVYQTYVTMEVRRGGDFIQSGRHNEERGSGSEKTTSLSSGGKPCISNNSPSKGGNEVGVTYEKNRDRWVAVWTENGIRRSRIFNVKQYGYDTAREMAIQYRREQLANINNKIQTGTPVQATRTNKRSRRSIEGTGRSGRSSPSAYNTRNSAIDTINLQNPDYEVFYDQEKDSWVCKNLVNTLEQENVFSVEEFGAEKAKHLAIEKAGGLADDTSFTPVKKTSSRASASKGAVFTPKRRDSQGADGSVLNVSGEGQPTSSSSFRIRIATNLSGSKAEPGTGQSTNGTQSFSSEHNTGGRSESRKSASGEEFLVYHGKKYYFGPVIEGIRYDKIQNRWVTGYVGQDGRKRYKYFSIGAYGFEGSRQLAIEYRESMYSSTKGVEKLSEFLQTVIQGFPAYEDGVLQDVSFEDLTIHKGQLKDGSERYYLCIPSKGDFLVTTPTDQENEQVNSLLNRYKSVLQNHGGKEEQILRESLLACSRSDLKSPLPVMHSNSDSIGQKGEDLQTLTGTKSEVTDTAKSKDVEMEDLEKREDNEKPVKVLGSLTNETEDQETRQEKLIQGLKEEIDPKTSESSPLKTNSGAELDFSGNILGNLDSPSKLGTPSSRSSVSMHGCDLTTYSDSIKTAAIEAINVPLALGLHRPQNISKPINRSVEASTSQQFLMEEYYVSRFIEFSVNNIELPLSNILLGSCIIYTYRSVRNQLGISSSLPDIHKVAAMTFQLPNLRDESFRKVCRQYMNSLSSSGRHNSPSSFISQVCSQIQSCVDDSAILNSIVNLRETLSINSEKLSNHDLPSRLEFISNIGRRFQGKSLNVNLLRLYRLICKLDSILNTFFSNKSADAFSIKDQSQLDSWQQIVEYLDEKNSEYMKCEDLLRLHLKAFPLFSTQLNISKRNHLSKLLCSSSEQAINQYLVPFAPTSISFQYLMYLSEYLELPLELISKSQCVFFLSASYTGMFPRFEHSTELTILLDQQSVSNKENFYSYCIKNIPRYINLAENTFIPKERIVIDIKRDSSELCRTIFGCFNSKSSLSEEDLTTLFVSIISSQNGEYYNQFFPRVKFITKIVEKNKENKDSKEDLNTSSKLLPPVSVINKAGKIHDPTVVIKVQKLYSSLVRLGLLLTDQTSISEVSRNKRPLTLPKELISEKSVDDLVPSISELSPIVANSFVPSDCALDIVKRYPELNKVFFTLSSLCENVIDNSYPTPFSDIPYLLKLVNVLSDSYGFSINKIKRIYAYAASSYTILGVQARLLPLFSFVSRYSTINESYKSEYNICIENFQFKLVFTNSQIQKNKESFCRYVSLVLEDDFFEKSILFAIKTYSKKSNTEEDWYNSLSDLFNNVKASMASSIGSNLTVGYTLGDGSKFFPFFISKYIRSLQKSNYFGELTSEGIVQIFTRIYANYENIPDVGSSAFIGNSLRYEFINSKDSSKDMSNFKPVSDEVYGLRYFFSRETLLEHYPYLVESCVSTTLEYLNSIGNKDLGVPKVKEICEFTFSTPNKELNSQLRNNALFINYLVNYFSIPQGAISQLHCIYELVNAFSNFSEGTPSFETSIHFGINLYVLTVGYRNIKDNFGEKCKIAALLSNILDTNAEATIYEEDASSKTNFGLSLHKHNLTPINAKLISSLCNTAIQCSKTGLHDKPIKDYINKTIYNFIYEDHLNGDPLDSVNISLNDSNKEYSLRHQVKNKLEREIDRLIIEGVEITYYGKNVKIQGLRMLESIRLFGVFHDSFRNLLKKLEGGDSVSQYNFSGLYSGSNPIKGRNDSIDKLNIFSIETAAYVVHQISISILENDKSFETQGFVLSIQKNTIKYCIEHLKSVLSETFNPYEIYSICAVSFSPFKY</sequence>
<feature type="region of interest" description="Disordered" evidence="6">
    <location>
        <begin position="334"/>
        <end position="371"/>
    </location>
</feature>
<proteinExistence type="predicted"/>
<feature type="compositionally biased region" description="Polar residues" evidence="6">
    <location>
        <begin position="500"/>
        <end position="519"/>
    </location>
</feature>
<feature type="compositionally biased region" description="Basic and acidic residues" evidence="6">
    <location>
        <begin position="732"/>
        <end position="757"/>
    </location>
</feature>
<dbReference type="EMBL" id="BX538353">
    <property type="protein sequence ID" value="CAD98343.1"/>
    <property type="molecule type" value="Genomic_DNA"/>
</dbReference>
<evidence type="ECO:0000256" key="3">
    <source>
        <dbReference type="ARBA" id="ARBA00023125"/>
    </source>
</evidence>
<accession>A0A7G2HIW9</accession>
<keyword evidence="4" id="KW-0804">Transcription</keyword>
<dbReference type="GO" id="GO:0005634">
    <property type="term" value="C:nucleus"/>
    <property type="evidence" value="ECO:0007669"/>
    <property type="project" value="UniProtKB-SubCell"/>
</dbReference>
<feature type="domain" description="AP2/ERF" evidence="7">
    <location>
        <begin position="278"/>
        <end position="325"/>
    </location>
</feature>
<evidence type="ECO:0000313" key="8">
    <source>
        <dbReference type="EMBL" id="CAD98343.1"/>
    </source>
</evidence>
<name>A0A7G2HIW9_CRYPV</name>
<dbReference type="Proteomes" id="UP000242991">
    <property type="component" value="Chromosome 6"/>
</dbReference>
<feature type="region of interest" description="Disordered" evidence="6">
    <location>
        <begin position="706"/>
        <end position="801"/>
    </location>
</feature>
<evidence type="ECO:0000256" key="5">
    <source>
        <dbReference type="ARBA" id="ARBA00023242"/>
    </source>
</evidence>
<feature type="region of interest" description="Disordered" evidence="6">
    <location>
        <begin position="239"/>
        <end position="279"/>
    </location>
</feature>
<keyword evidence="3" id="KW-0238">DNA-binding</keyword>
<feature type="compositionally biased region" description="Polar residues" evidence="6">
    <location>
        <begin position="434"/>
        <end position="447"/>
    </location>
</feature>
<dbReference type="Pfam" id="PF00847">
    <property type="entry name" value="AP2"/>
    <property type="match status" value="2"/>
</dbReference>
<keyword evidence="5" id="KW-0539">Nucleus</keyword>
<feature type="domain" description="AP2/ERF" evidence="7">
    <location>
        <begin position="543"/>
        <end position="596"/>
    </location>
</feature>
<feature type="region of interest" description="Disordered" evidence="6">
    <location>
        <begin position="432"/>
        <end position="526"/>
    </location>
</feature>
<dbReference type="Gene3D" id="1.20.5.2050">
    <property type="match status" value="2"/>
</dbReference>
<evidence type="ECO:0000256" key="1">
    <source>
        <dbReference type="ARBA" id="ARBA00004123"/>
    </source>
</evidence>
<evidence type="ECO:0000259" key="7">
    <source>
        <dbReference type="Pfam" id="PF00847"/>
    </source>
</evidence>
<dbReference type="GO" id="GO:0003677">
    <property type="term" value="F:DNA binding"/>
    <property type="evidence" value="ECO:0007669"/>
    <property type="project" value="UniProtKB-KW"/>
</dbReference>
<evidence type="ECO:0000256" key="4">
    <source>
        <dbReference type="ARBA" id="ARBA00023163"/>
    </source>
</evidence>
<dbReference type="GO" id="GO:0003700">
    <property type="term" value="F:DNA-binding transcription factor activity"/>
    <property type="evidence" value="ECO:0007669"/>
    <property type="project" value="InterPro"/>
</dbReference>
<feature type="compositionally biased region" description="Basic and acidic residues" evidence="6">
    <location>
        <begin position="770"/>
        <end position="789"/>
    </location>
</feature>
<evidence type="ECO:0000313" key="9">
    <source>
        <dbReference type="Proteomes" id="UP000242991"/>
    </source>
</evidence>
<organism evidence="8 9">
    <name type="scientific">Cryptosporidium parvum</name>
    <dbReference type="NCBI Taxonomy" id="5807"/>
    <lineage>
        <taxon>Eukaryota</taxon>
        <taxon>Sar</taxon>
        <taxon>Alveolata</taxon>
        <taxon>Apicomplexa</taxon>
        <taxon>Conoidasida</taxon>
        <taxon>Coccidia</taxon>
        <taxon>Eucoccidiorida</taxon>
        <taxon>Eimeriorina</taxon>
        <taxon>Cryptosporidiidae</taxon>
        <taxon>Cryptosporidium</taxon>
    </lineage>
</organism>
<dbReference type="InterPro" id="IPR001471">
    <property type="entry name" value="AP2/ERF_dom"/>
</dbReference>
<feature type="compositionally biased region" description="Polar residues" evidence="6">
    <location>
        <begin position="358"/>
        <end position="371"/>
    </location>
</feature>
<feature type="compositionally biased region" description="Polar residues" evidence="6">
    <location>
        <begin position="469"/>
        <end position="493"/>
    </location>
</feature>
<evidence type="ECO:0000256" key="2">
    <source>
        <dbReference type="ARBA" id="ARBA00023015"/>
    </source>
</evidence>
<feature type="compositionally biased region" description="Polar residues" evidence="6">
    <location>
        <begin position="790"/>
        <end position="800"/>
    </location>
</feature>
<protein>
    <recommendedName>
        <fullName evidence="7">AP2/ERF domain-containing protein</fullName>
    </recommendedName>
</protein>
<evidence type="ECO:0000256" key="6">
    <source>
        <dbReference type="SAM" id="MobiDB-lite"/>
    </source>
</evidence>
<dbReference type="VEuPathDB" id="CryptoDB:CPATCC_0016920"/>
<feature type="compositionally biased region" description="Polar residues" evidence="6">
    <location>
        <begin position="252"/>
        <end position="273"/>
    </location>
</feature>
<keyword evidence="2" id="KW-0805">Transcription regulation</keyword>